<dbReference type="InterPro" id="IPR018247">
    <property type="entry name" value="EF_Hand_1_Ca_BS"/>
</dbReference>
<feature type="compositionally biased region" description="Basic and acidic residues" evidence="2">
    <location>
        <begin position="961"/>
        <end position="1027"/>
    </location>
</feature>
<feature type="region of interest" description="Disordered" evidence="2">
    <location>
        <begin position="953"/>
        <end position="1027"/>
    </location>
</feature>
<feature type="region of interest" description="Disordered" evidence="2">
    <location>
        <begin position="840"/>
        <end position="894"/>
    </location>
</feature>
<sequence>MNESDRLQNLSGSIVPKSSTPPSSASSSKTNDNLKNREENINGGKWKQKIDDLEREMIQLRTEKKLLEDRLEKFASNHSTTVTSIGSSGGGHQNDTIKELRNKLIQSEKIIKELTRENEEIKKDVKELEIEFQELHDNFREDQSSEFRVIKHELEAMTKNCRILQFKLKKSERTIEQLENEKFDLRKKNQELFETSQLDVDKKRMKELENELAIAKEVSLKLHAEIESLKEERCLIDINGDGIAGVDRRIDDTIDNNDDSNRQNLREQLKRSDSNRSGGNNSLRPNIGRLSPSSSFDQSVKDYEKVVRDLYDTMEREKDLQEQLKFSEEETRTIRKKLSTMEQENEILMLQIRKMTSKNRQGKANDEDESDELDPEEMKLHLDLYEQEMIVLRRKTDELEQENDNFQQEIKYLQDKLVSQMVPKIEMPEIPPGSPPNVIYEHKIKILETEVREFQKKLIDKERENESLRTENEMQRQRSTKVINRSRSLETEAQTLDMKKQLQLFEQEAQILRQKMIDLENENEKLSAENKRLQLRVSKKQTPLGSIDQLQIDKIELNEKNRELERKCEMLKNDLINRKLNEASETETEFIANLKRQLRTKDDDLANQSSKIARLDIELSKLNREYKKLKDSLSPRRRIPKVIRETATRLELKEIIKELEDDMEHLQTILRGKEVLIENLNEEITEMRTSNNANQDGIERKQSDPNGIGSDLVNLGQQTSDDVGGTQLIDLRRKLIEEQHRSRSLQDRLDKINKSTAPEKNLENSDDSSEALKIEKKNLEIKIEDLEVELEKSRTKCTELVEKLKVFTKNNEQLNTVNGKLKEQLEEFEDRLERTQKELRAKERNEKDLSDRINETRKEMERQQQNHSLNKLDTGVSKTTSNEFQQTRKKLEDSERTIKELHEQIFTMKNEQKQKDARQKEEFAAKMEQNSKNIRKEVHNELQQLREDVTISRNRSQELQSKLDRAEKESKELNERLRQQSNSNRKEQNDLQERIEQLEEQLNREQRKKDRLEKDLENANRNKEEELMKSQEKIIHLERETRRYQAKIDDLEFDYTNRLGTTEKELNKLRQDYDELKGKNQIVERDFVDLKSRSITEKETLVEAIDTLKKSYEEKLSEIKTSRERFLSAQKEWYQEKLKFQERIADLESRLNKFNLIEEERNRLKQLIQEKENLLNSYRKEERTHNEDQKRNRIKIDSLQNRIAELEKVERNQRFLSITGRSQVDKELQNYKIRLEHSETSHKGELAAVHAEYEGRMKLLGEEVEHLQQQIAALTDERDQFRDQLEQFNKEKEKKLFKGSFRDEIEDLNSQLRIVRSDLEGALLENRNLKIQHGTERSTWQIQLAEYKTQINQLEERILLETRGSTRTYARTKMELAWEKERQENQRLLQETQKFIQELRDKLIGTESLREKERDEAHKNLLELKTNMDREHVETQRKIAQLQLDLLALKEVHARLRSQNERYKKERLAFDQAKMEFIGTEMAELHKISDHINNSQSTTTPSSLKTPSLLSPSSISSSSTSNTVDNNSQQAIQLINQLERRLQIKYQEMLQESRYGSLLSVKSVSGLMSSSSQILPTPSQFKRAPPRLKLGKKSISLDQQLQGTSSQDRIWDSDQSLNSTPNSSISNLRYGGNRYGYAGYESDSSGSSFYGPNHLRPDLVRDRSVGSDSDASAISTNADSKKIGSGLALKERFKVKRSSKSSSITSDDENLKQLKTKLALSAFDKSPIELAKQREKKQKSLRYKISKTLSKTFSRSASILPEVSAANDGSLSTSGGHHHSKSNRTKSPTRTKIFDQSKKLQESLETVPGIAQLKKRPQQSNLAIPPSRQSPPKIRIRAETNKRNKIFY</sequence>
<feature type="coiled-coil region" evidence="1">
    <location>
        <begin position="1154"/>
        <end position="1209"/>
    </location>
</feature>
<protein>
    <submittedName>
        <fullName evidence="3">Uncharacterized protein</fullName>
    </submittedName>
</protein>
<feature type="compositionally biased region" description="Low complexity" evidence="2">
    <location>
        <begin position="275"/>
        <end position="286"/>
    </location>
</feature>
<dbReference type="VEuPathDB" id="VectorBase:SSCA006281"/>
<feature type="coiled-coil region" evidence="1">
    <location>
        <begin position="1382"/>
        <end position="1466"/>
    </location>
</feature>
<feature type="compositionally biased region" description="Basic and acidic residues" evidence="2">
    <location>
        <begin position="259"/>
        <end position="274"/>
    </location>
</feature>
<evidence type="ECO:0000256" key="2">
    <source>
        <dbReference type="SAM" id="MobiDB-lite"/>
    </source>
</evidence>
<feature type="compositionally biased region" description="Basic and acidic residues" evidence="2">
    <location>
        <begin position="840"/>
        <end position="864"/>
    </location>
</feature>
<accession>A0A131ZY93</accession>
<dbReference type="PROSITE" id="PS00018">
    <property type="entry name" value="EF_HAND_1"/>
    <property type="match status" value="1"/>
</dbReference>
<organism evidence="3 4">
    <name type="scientific">Sarcoptes scabiei</name>
    <name type="common">Itch mite</name>
    <name type="synonym">Acarus scabiei</name>
    <dbReference type="NCBI Taxonomy" id="52283"/>
    <lineage>
        <taxon>Eukaryota</taxon>
        <taxon>Metazoa</taxon>
        <taxon>Ecdysozoa</taxon>
        <taxon>Arthropoda</taxon>
        <taxon>Chelicerata</taxon>
        <taxon>Arachnida</taxon>
        <taxon>Acari</taxon>
        <taxon>Acariformes</taxon>
        <taxon>Sarcoptiformes</taxon>
        <taxon>Astigmata</taxon>
        <taxon>Psoroptidia</taxon>
        <taxon>Sarcoptoidea</taxon>
        <taxon>Sarcoptidae</taxon>
        <taxon>Sarcoptinae</taxon>
        <taxon>Sarcoptes</taxon>
    </lineage>
</organism>
<evidence type="ECO:0000256" key="1">
    <source>
        <dbReference type="SAM" id="Coils"/>
    </source>
</evidence>
<feature type="compositionally biased region" description="Basic and acidic residues" evidence="2">
    <location>
        <begin position="910"/>
        <end position="925"/>
    </location>
</feature>
<evidence type="ECO:0000313" key="4">
    <source>
        <dbReference type="Proteomes" id="UP000616769"/>
    </source>
</evidence>
<feature type="coiled-coil region" evidence="1">
    <location>
        <begin position="43"/>
        <end position="232"/>
    </location>
</feature>
<comment type="caution">
    <text evidence="3">The sequence shown here is derived from an EMBL/GenBank/DDBJ whole genome shotgun (WGS) entry which is preliminary data.</text>
</comment>
<feature type="coiled-coil region" evidence="1">
    <location>
        <begin position="317"/>
        <end position="358"/>
    </location>
</feature>
<feature type="coiled-coil region" evidence="1">
    <location>
        <begin position="382"/>
        <end position="478"/>
    </location>
</feature>
<feature type="region of interest" description="Disordered" evidence="2">
    <location>
        <begin position="910"/>
        <end position="936"/>
    </location>
</feature>
<reference evidence="3 4" key="1">
    <citation type="journal article" date="2015" name="Parasit. Vectors">
        <title>Draft genome of the scabies mite.</title>
        <authorList>
            <person name="Rider S.D.Jr."/>
            <person name="Morgan M.S."/>
            <person name="Arlian L.G."/>
        </authorList>
    </citation>
    <scope>NUCLEOTIDE SEQUENCE [LARGE SCALE GENOMIC DNA]</scope>
    <source>
        <strain evidence="3">Arlian Lab</strain>
    </source>
</reference>
<feature type="region of interest" description="Disordered" evidence="2">
    <location>
        <begin position="248"/>
        <end position="298"/>
    </location>
</feature>
<feature type="coiled-coil region" evidence="1">
    <location>
        <begin position="1250"/>
        <end position="1357"/>
    </location>
</feature>
<feature type="region of interest" description="Disordered" evidence="2">
    <location>
        <begin position="689"/>
        <end position="719"/>
    </location>
</feature>
<feature type="region of interest" description="Disordered" evidence="2">
    <location>
        <begin position="1"/>
        <end position="43"/>
    </location>
</feature>
<feature type="region of interest" description="Disordered" evidence="2">
    <location>
        <begin position="1597"/>
        <end position="1625"/>
    </location>
</feature>
<feature type="compositionally biased region" description="Low complexity" evidence="2">
    <location>
        <begin position="16"/>
        <end position="30"/>
    </location>
</feature>
<dbReference type="OrthoDB" id="10036174at2759"/>
<dbReference type="EMBL" id="JXLN01005711">
    <property type="protein sequence ID" value="KPM03664.1"/>
    <property type="molecule type" value="Genomic_DNA"/>
</dbReference>
<keyword evidence="1" id="KW-0175">Coiled coil</keyword>
<feature type="compositionally biased region" description="Basic residues" evidence="2">
    <location>
        <begin position="1776"/>
        <end position="1789"/>
    </location>
</feature>
<name>A0A131ZY93_SARSC</name>
<dbReference type="PANTHER" id="PTHR15742">
    <property type="entry name" value="GIRDIN"/>
    <property type="match status" value="1"/>
</dbReference>
<gene>
    <name evidence="3" type="ORF">QR98_0020980</name>
</gene>
<feature type="region of interest" description="Disordered" evidence="2">
    <location>
        <begin position="742"/>
        <end position="769"/>
    </location>
</feature>
<feature type="region of interest" description="Disordered" evidence="2">
    <location>
        <begin position="1493"/>
        <end position="1525"/>
    </location>
</feature>
<feature type="compositionally biased region" description="Low complexity" evidence="2">
    <location>
        <begin position="1495"/>
        <end position="1525"/>
    </location>
</feature>
<dbReference type="InterPro" id="IPR049885">
    <property type="entry name" value="MTCL1-3"/>
</dbReference>
<dbReference type="Proteomes" id="UP000616769">
    <property type="component" value="Unassembled WGS sequence"/>
</dbReference>
<proteinExistence type="predicted"/>
<feature type="compositionally biased region" description="Basic and acidic residues" evidence="2">
    <location>
        <begin position="742"/>
        <end position="753"/>
    </location>
</feature>
<feature type="compositionally biased region" description="Polar residues" evidence="2">
    <location>
        <begin position="865"/>
        <end position="885"/>
    </location>
</feature>
<evidence type="ECO:0000313" key="3">
    <source>
        <dbReference type="EMBL" id="KPM03664.1"/>
    </source>
</evidence>
<feature type="region of interest" description="Disordered" evidence="2">
    <location>
        <begin position="1767"/>
        <end position="1791"/>
    </location>
</feature>
<dbReference type="PANTHER" id="PTHR15742:SF5">
    <property type="entry name" value="GIRDIN"/>
    <property type="match status" value="1"/>
</dbReference>